<dbReference type="Gene3D" id="3.30.2320.80">
    <property type="match status" value="1"/>
</dbReference>
<dbReference type="PROSITE" id="PS01249">
    <property type="entry name" value="HYPA"/>
    <property type="match status" value="1"/>
</dbReference>
<evidence type="ECO:0000313" key="6">
    <source>
        <dbReference type="EMBL" id="SUS07416.1"/>
    </source>
</evidence>
<name>A0A380TDT5_9ZZZZ</name>
<reference evidence="5" key="1">
    <citation type="submission" date="2018-07" db="EMBL/GenBank/DDBJ databases">
        <authorList>
            <person name="Quirk P.G."/>
            <person name="Krulwich T.A."/>
        </authorList>
    </citation>
    <scope>NUCLEOTIDE SEQUENCE</scope>
</reference>
<dbReference type="EMBL" id="UIDG01000171">
    <property type="protein sequence ID" value="SUS06207.1"/>
    <property type="molecule type" value="Genomic_DNA"/>
</dbReference>
<dbReference type="GO" id="GO:0051604">
    <property type="term" value="P:protein maturation"/>
    <property type="evidence" value="ECO:0007669"/>
    <property type="project" value="InterPro"/>
</dbReference>
<dbReference type="HAMAP" id="MF_00213">
    <property type="entry name" value="HypA_HybF"/>
    <property type="match status" value="1"/>
</dbReference>
<evidence type="ECO:0000256" key="4">
    <source>
        <dbReference type="ARBA" id="ARBA00022833"/>
    </source>
</evidence>
<protein>
    <submittedName>
        <fullName evidence="5">Protein involved with the maturation of hydrogenases 1 and 2</fullName>
    </submittedName>
    <submittedName>
        <fullName evidence="6">Putative hydrogenase nickel incorporation protein HypA</fullName>
    </submittedName>
</protein>
<keyword evidence="4" id="KW-0862">Zinc</keyword>
<dbReference type="AlphaFoldDB" id="A0A380TDT5"/>
<sequence length="113" mass="12426">MHELSLCESLLGVLSSEAQARHFRRVKAVRLELGAFSCVAPDALDFCFTVVTRGTLAENARLDVVRLTGQAWCLNCGETVCIAERYAPCPQCGTYELQISGGDEMRVTELEVE</sequence>
<dbReference type="NCBIfam" id="TIGR00100">
    <property type="entry name" value="hypA"/>
    <property type="match status" value="1"/>
</dbReference>
<accession>A0A380TDT5</accession>
<dbReference type="InterPro" id="IPR000688">
    <property type="entry name" value="HypA/HybF"/>
</dbReference>
<evidence type="ECO:0000256" key="1">
    <source>
        <dbReference type="ARBA" id="ARBA00010748"/>
    </source>
</evidence>
<organism evidence="5">
    <name type="scientific">metagenome</name>
    <dbReference type="NCBI Taxonomy" id="256318"/>
    <lineage>
        <taxon>unclassified sequences</taxon>
        <taxon>metagenomes</taxon>
    </lineage>
</organism>
<proteinExistence type="inferred from homology"/>
<keyword evidence="3" id="KW-0479">Metal-binding</keyword>
<dbReference type="Pfam" id="PF01155">
    <property type="entry name" value="HypA"/>
    <property type="match status" value="1"/>
</dbReference>
<dbReference type="GO" id="GO:0008270">
    <property type="term" value="F:zinc ion binding"/>
    <property type="evidence" value="ECO:0007669"/>
    <property type="project" value="TreeGrafter"/>
</dbReference>
<keyword evidence="2" id="KW-0533">Nickel</keyword>
<evidence type="ECO:0000256" key="3">
    <source>
        <dbReference type="ARBA" id="ARBA00022723"/>
    </source>
</evidence>
<comment type="similarity">
    <text evidence="1">Belongs to the HypA/HybF family.</text>
</comment>
<evidence type="ECO:0000256" key="2">
    <source>
        <dbReference type="ARBA" id="ARBA00022596"/>
    </source>
</evidence>
<dbReference type="EMBL" id="UIDG01000368">
    <property type="protein sequence ID" value="SUS07416.1"/>
    <property type="molecule type" value="Genomic_DNA"/>
</dbReference>
<gene>
    <name evidence="5" type="primary">hybF</name>
    <name evidence="6" type="synonym">hypA</name>
    <name evidence="5" type="ORF">DF3PB_2520003</name>
    <name evidence="6" type="ORF">DF3PB_430014</name>
</gene>
<dbReference type="FunFam" id="3.30.2320.80:FF:000001">
    <property type="entry name" value="Hydrogenase maturation factor HypA"/>
    <property type="match status" value="1"/>
</dbReference>
<dbReference type="PANTHER" id="PTHR34535">
    <property type="entry name" value="HYDROGENASE MATURATION FACTOR HYPA"/>
    <property type="match status" value="1"/>
</dbReference>
<dbReference type="InterPro" id="IPR020538">
    <property type="entry name" value="Hydgase_Ni_incorp_HypA/HybF_CS"/>
</dbReference>
<dbReference type="PIRSF" id="PIRSF004761">
    <property type="entry name" value="Hydrgn_mat_HypA"/>
    <property type="match status" value="1"/>
</dbReference>
<dbReference type="PANTHER" id="PTHR34535:SF3">
    <property type="entry name" value="HYDROGENASE MATURATION FACTOR HYPA"/>
    <property type="match status" value="1"/>
</dbReference>
<dbReference type="GO" id="GO:0016151">
    <property type="term" value="F:nickel cation binding"/>
    <property type="evidence" value="ECO:0007669"/>
    <property type="project" value="InterPro"/>
</dbReference>
<evidence type="ECO:0000313" key="5">
    <source>
        <dbReference type="EMBL" id="SUS06207.1"/>
    </source>
</evidence>